<keyword evidence="2" id="KW-0560">Oxidoreductase</keyword>
<dbReference type="GO" id="GO:0010024">
    <property type="term" value="P:phytochromobilin biosynthetic process"/>
    <property type="evidence" value="ECO:0007669"/>
    <property type="project" value="InterPro"/>
</dbReference>
<feature type="compositionally biased region" description="Pro residues" evidence="3">
    <location>
        <begin position="15"/>
        <end position="25"/>
    </location>
</feature>
<dbReference type="Proteomes" id="UP001165122">
    <property type="component" value="Unassembled WGS sequence"/>
</dbReference>
<comment type="similarity">
    <text evidence="1">Belongs to the HY2 family.</text>
</comment>
<dbReference type="GO" id="GO:0016636">
    <property type="term" value="F:oxidoreductase activity, acting on the CH-CH group of donors, iron-sulfur protein as acceptor"/>
    <property type="evidence" value="ECO:0007669"/>
    <property type="project" value="InterPro"/>
</dbReference>
<evidence type="ECO:0008006" key="6">
    <source>
        <dbReference type="Google" id="ProtNLM"/>
    </source>
</evidence>
<evidence type="ECO:0000256" key="1">
    <source>
        <dbReference type="ARBA" id="ARBA00006908"/>
    </source>
</evidence>
<comment type="caution">
    <text evidence="4">The sequence shown here is derived from an EMBL/GenBank/DDBJ whole genome shotgun (WGS) entry which is preliminary data.</text>
</comment>
<dbReference type="Gene3D" id="3.40.1500.20">
    <property type="match status" value="1"/>
</dbReference>
<dbReference type="EMBL" id="BRXW01000527">
    <property type="protein sequence ID" value="GMH63264.1"/>
    <property type="molecule type" value="Genomic_DNA"/>
</dbReference>
<dbReference type="PANTHER" id="PTHR34557:SF1">
    <property type="entry name" value="PHYTOCHROMOBILIN:FERREDOXIN OXIDOREDUCTASE, CHLOROPLASTIC"/>
    <property type="match status" value="1"/>
</dbReference>
<evidence type="ECO:0000313" key="5">
    <source>
        <dbReference type="Proteomes" id="UP001165122"/>
    </source>
</evidence>
<name>A0A9W7A7E3_9STRA</name>
<dbReference type="GO" id="GO:0050897">
    <property type="term" value="F:cobalt ion binding"/>
    <property type="evidence" value="ECO:0007669"/>
    <property type="project" value="InterPro"/>
</dbReference>
<dbReference type="AlphaFoldDB" id="A0A9W7A7E3"/>
<accession>A0A9W7A7E3</accession>
<sequence>MFPREVDPSSNKILNPPPQTPPPPPQTYMALRATITLLLLPLLISSMVFTPPQRVPSTAFTPSASTVPLNPLSHAIPTGTTFIPPAMFTESIDKTSPLTFQDFYRHQIEWMNENLLGLKEITSFVDPQFISKSNPSKKVRIIQRYFTSDLYRKIRILYYDGGPNAQVFNSLLYPRFEYDMPVLGVDLLQFSGKKHLTVIDFQPLHDDHPPFEPALSSIKKSYPELNGQMSSKFYDETQFFSKELLFARFEDSKLVNSKLYPAFQQYLDEHHGMLSGMEKVDEAQRKVLESRQREYDIYSAERDPATGMFGAMFGKEWAEEFVHGQLFSLSR</sequence>
<reference evidence="5" key="1">
    <citation type="journal article" date="2023" name="Commun. Biol.">
        <title>Genome analysis of Parmales, the sister group of diatoms, reveals the evolutionary specialization of diatoms from phago-mixotrophs to photoautotrophs.</title>
        <authorList>
            <person name="Ban H."/>
            <person name="Sato S."/>
            <person name="Yoshikawa S."/>
            <person name="Yamada K."/>
            <person name="Nakamura Y."/>
            <person name="Ichinomiya M."/>
            <person name="Sato N."/>
            <person name="Blanc-Mathieu R."/>
            <person name="Endo H."/>
            <person name="Kuwata A."/>
            <person name="Ogata H."/>
        </authorList>
    </citation>
    <scope>NUCLEOTIDE SEQUENCE [LARGE SCALE GENOMIC DNA]</scope>
    <source>
        <strain evidence="5">NIES 3700</strain>
    </source>
</reference>
<protein>
    <recommendedName>
        <fullName evidence="6">15,16-dihydrobiliverdin:ferredoxin oxidoreductase</fullName>
    </recommendedName>
</protein>
<dbReference type="PANTHER" id="PTHR34557">
    <property type="entry name" value="PHYTOCHROMOBILIN:FERREDOXIN OXIDOREDUCTASE, CHLOROPLASTIC"/>
    <property type="match status" value="1"/>
</dbReference>
<evidence type="ECO:0000256" key="2">
    <source>
        <dbReference type="ARBA" id="ARBA00023002"/>
    </source>
</evidence>
<dbReference type="OrthoDB" id="496703at2759"/>
<feature type="region of interest" description="Disordered" evidence="3">
    <location>
        <begin position="1"/>
        <end position="25"/>
    </location>
</feature>
<dbReference type="Pfam" id="PF05996">
    <property type="entry name" value="Fe_bilin_red"/>
    <property type="match status" value="1"/>
</dbReference>
<proteinExistence type="inferred from homology"/>
<evidence type="ECO:0000256" key="3">
    <source>
        <dbReference type="SAM" id="MobiDB-lite"/>
    </source>
</evidence>
<keyword evidence="5" id="KW-1185">Reference proteome</keyword>
<evidence type="ECO:0000313" key="4">
    <source>
        <dbReference type="EMBL" id="GMH63264.1"/>
    </source>
</evidence>
<dbReference type="InterPro" id="IPR009249">
    <property type="entry name" value="Ferredoxin-dep_bilin_Rdtase"/>
</dbReference>
<organism evidence="4 5">
    <name type="scientific">Triparma laevis f. longispina</name>
    <dbReference type="NCBI Taxonomy" id="1714387"/>
    <lineage>
        <taxon>Eukaryota</taxon>
        <taxon>Sar</taxon>
        <taxon>Stramenopiles</taxon>
        <taxon>Ochrophyta</taxon>
        <taxon>Bolidophyceae</taxon>
        <taxon>Parmales</taxon>
        <taxon>Triparmaceae</taxon>
        <taxon>Triparma</taxon>
    </lineage>
</organism>
<gene>
    <name evidence="4" type="ORF">TrLO_g6115</name>
</gene>